<dbReference type="InterPro" id="IPR010982">
    <property type="entry name" value="Lambda_DNA-bd_dom_sf"/>
</dbReference>
<proteinExistence type="predicted"/>
<dbReference type="HOGENOM" id="CLU_037628_6_1_11"/>
<dbReference type="SMART" id="SM00354">
    <property type="entry name" value="HTH_LACI"/>
    <property type="match status" value="1"/>
</dbReference>
<dbReference type="Pfam" id="PF13377">
    <property type="entry name" value="Peripla_BP_3"/>
    <property type="match status" value="1"/>
</dbReference>
<sequence>MTVHTTGRQISRGGVTVVSVATTSAADRRRPTIRDVAAAAGVSRGTVSRVMNGGHWVSPDARRAVERAIRETGYRVNRHARSLVTGRANSLAFLLTEPQQRLFADPNFAILLRGAAEALDARGMTLVLLVAGNDKERANATSYVTAGHVDGVLLISTHENEPLIGSLLAEGVPTVACGIPLGYADRVASVSVDEIGGARAMVQHLKACGRRRIGMITGPLDTPGGRYRLEGYRQELGDAFDERLVAHGDYSAASGSAAMAELLERAPDLDAVFAASDLMASGALVTLRKAGRAVPDDVAVAGFDDSGLAETLDPPLTTMHQPFDRISAEMVSLLLEEIGGAPHRSVTLPAQLVVRAST</sequence>
<dbReference type="InterPro" id="IPR028082">
    <property type="entry name" value="Peripla_BP_I"/>
</dbReference>
<dbReference type="STRING" id="743718.Isova_0414"/>
<evidence type="ECO:0000259" key="4">
    <source>
        <dbReference type="PROSITE" id="PS50932"/>
    </source>
</evidence>
<dbReference type="CDD" id="cd01392">
    <property type="entry name" value="HTH_LacI"/>
    <property type="match status" value="1"/>
</dbReference>
<dbReference type="AlphaFoldDB" id="F6FTL8"/>
<name>F6FTL8_ISOV2</name>
<dbReference type="Pfam" id="PF00356">
    <property type="entry name" value="LacI"/>
    <property type="match status" value="1"/>
</dbReference>
<dbReference type="PROSITE" id="PS50932">
    <property type="entry name" value="HTH_LACI_2"/>
    <property type="match status" value="1"/>
</dbReference>
<dbReference type="Gene3D" id="1.10.260.40">
    <property type="entry name" value="lambda repressor-like DNA-binding domains"/>
    <property type="match status" value="1"/>
</dbReference>
<protein>
    <submittedName>
        <fullName evidence="5">Transcriptional regulator, LacI family</fullName>
    </submittedName>
</protein>
<keyword evidence="6" id="KW-1185">Reference proteome</keyword>
<evidence type="ECO:0000256" key="2">
    <source>
        <dbReference type="ARBA" id="ARBA00023125"/>
    </source>
</evidence>
<reference evidence="5 6" key="1">
    <citation type="submission" date="2011-05" db="EMBL/GenBank/DDBJ databases">
        <title>Complete sequence of Isoptericola variabilis 225.</title>
        <authorList>
            <consortium name="US DOE Joint Genome Institute"/>
            <person name="Lucas S."/>
            <person name="Han J."/>
            <person name="Lapidus A."/>
            <person name="Cheng J.-F."/>
            <person name="Goodwin L."/>
            <person name="Pitluck S."/>
            <person name="Peters L."/>
            <person name="Mikhailova N."/>
            <person name="Zeytun A."/>
            <person name="Han C."/>
            <person name="Tapia R."/>
            <person name="Land M."/>
            <person name="Hauser L."/>
            <person name="Kyrpides N."/>
            <person name="Ivanova N."/>
            <person name="Pagani I."/>
            <person name="Siebers A."/>
            <person name="Allgaier M."/>
            <person name="Thelen M."/>
            <person name="Hugenholtz P."/>
            <person name="Gladden J."/>
            <person name="Woyke T."/>
        </authorList>
    </citation>
    <scope>NUCLEOTIDE SEQUENCE [LARGE SCALE GENOMIC DNA]</scope>
    <source>
        <strain evidence="6">225</strain>
    </source>
</reference>
<dbReference type="SUPFAM" id="SSF47413">
    <property type="entry name" value="lambda repressor-like DNA-binding domains"/>
    <property type="match status" value="1"/>
</dbReference>
<feature type="domain" description="HTH lacI-type" evidence="4">
    <location>
        <begin position="31"/>
        <end position="85"/>
    </location>
</feature>
<dbReference type="KEGG" id="iva:Isova_0414"/>
<keyword evidence="3" id="KW-0804">Transcription</keyword>
<dbReference type="Proteomes" id="UP000009236">
    <property type="component" value="Chromosome"/>
</dbReference>
<dbReference type="InterPro" id="IPR000843">
    <property type="entry name" value="HTH_LacI"/>
</dbReference>
<dbReference type="CDD" id="cd06267">
    <property type="entry name" value="PBP1_LacI_sugar_binding-like"/>
    <property type="match status" value="1"/>
</dbReference>
<dbReference type="PANTHER" id="PTHR30146">
    <property type="entry name" value="LACI-RELATED TRANSCRIPTIONAL REPRESSOR"/>
    <property type="match status" value="1"/>
</dbReference>
<evidence type="ECO:0000256" key="1">
    <source>
        <dbReference type="ARBA" id="ARBA00023015"/>
    </source>
</evidence>
<dbReference type="Gene3D" id="3.40.50.2300">
    <property type="match status" value="2"/>
</dbReference>
<evidence type="ECO:0000313" key="5">
    <source>
        <dbReference type="EMBL" id="AEG43211.1"/>
    </source>
</evidence>
<accession>F6FTL8</accession>
<dbReference type="SUPFAM" id="SSF53822">
    <property type="entry name" value="Periplasmic binding protein-like I"/>
    <property type="match status" value="1"/>
</dbReference>
<dbReference type="PANTHER" id="PTHR30146:SF109">
    <property type="entry name" value="HTH-TYPE TRANSCRIPTIONAL REGULATOR GALS"/>
    <property type="match status" value="1"/>
</dbReference>
<dbReference type="InterPro" id="IPR046335">
    <property type="entry name" value="LacI/GalR-like_sensor"/>
</dbReference>
<evidence type="ECO:0000313" key="6">
    <source>
        <dbReference type="Proteomes" id="UP000009236"/>
    </source>
</evidence>
<organism evidence="6">
    <name type="scientific">Isoptericola variabilis (strain 225)</name>
    <dbReference type="NCBI Taxonomy" id="743718"/>
    <lineage>
        <taxon>Bacteria</taxon>
        <taxon>Bacillati</taxon>
        <taxon>Actinomycetota</taxon>
        <taxon>Actinomycetes</taxon>
        <taxon>Micrococcales</taxon>
        <taxon>Promicromonosporaceae</taxon>
        <taxon>Isoptericola</taxon>
    </lineage>
</organism>
<evidence type="ECO:0000256" key="3">
    <source>
        <dbReference type="ARBA" id="ARBA00023163"/>
    </source>
</evidence>
<gene>
    <name evidence="5" type="ordered locus">Isova_0414</name>
</gene>
<dbReference type="PROSITE" id="PS00356">
    <property type="entry name" value="HTH_LACI_1"/>
    <property type="match status" value="1"/>
</dbReference>
<dbReference type="PRINTS" id="PR00036">
    <property type="entry name" value="HTHLACI"/>
</dbReference>
<dbReference type="EMBL" id="CP002810">
    <property type="protein sequence ID" value="AEG43211.1"/>
    <property type="molecule type" value="Genomic_DNA"/>
</dbReference>
<keyword evidence="2" id="KW-0238">DNA-binding</keyword>
<dbReference type="GO" id="GO:0003700">
    <property type="term" value="F:DNA-binding transcription factor activity"/>
    <property type="evidence" value="ECO:0007669"/>
    <property type="project" value="TreeGrafter"/>
</dbReference>
<dbReference type="eggNOG" id="COG1609">
    <property type="taxonomic scope" value="Bacteria"/>
</dbReference>
<dbReference type="GO" id="GO:0000976">
    <property type="term" value="F:transcription cis-regulatory region binding"/>
    <property type="evidence" value="ECO:0007669"/>
    <property type="project" value="TreeGrafter"/>
</dbReference>
<keyword evidence="1" id="KW-0805">Transcription regulation</keyword>